<evidence type="ECO:0000259" key="16">
    <source>
        <dbReference type="PROSITE" id="PS50862"/>
    </source>
</evidence>
<organism evidence="18 20">
    <name type="scientific">Bursaphelenchus xylophilus</name>
    <name type="common">Pinewood nematode worm</name>
    <name type="synonym">Aphelenchoides xylophilus</name>
    <dbReference type="NCBI Taxonomy" id="6326"/>
    <lineage>
        <taxon>Eukaryota</taxon>
        <taxon>Metazoa</taxon>
        <taxon>Ecdysozoa</taxon>
        <taxon>Nematoda</taxon>
        <taxon>Chromadorea</taxon>
        <taxon>Rhabditida</taxon>
        <taxon>Tylenchina</taxon>
        <taxon>Tylenchomorpha</taxon>
        <taxon>Aphelenchoidea</taxon>
        <taxon>Aphelenchoididae</taxon>
        <taxon>Bursaphelenchus</taxon>
    </lineage>
</organism>
<dbReference type="FunFam" id="1.10.287.40:FF:000002">
    <property type="entry name" value="Serine--tRNA ligase, cytoplasmic"/>
    <property type="match status" value="1"/>
</dbReference>
<evidence type="ECO:0000256" key="4">
    <source>
        <dbReference type="ARBA" id="ARBA00022490"/>
    </source>
</evidence>
<dbReference type="InterPro" id="IPR002314">
    <property type="entry name" value="aa-tRNA-synt_IIb"/>
</dbReference>
<feature type="domain" description="Aminoacyl-transfer RNA synthetases class-II family profile" evidence="16">
    <location>
        <begin position="205"/>
        <end position="454"/>
    </location>
</feature>
<gene>
    <name evidence="17" type="ORF">BXYJ_LOCUS9607</name>
</gene>
<dbReference type="Pfam" id="PF00587">
    <property type="entry name" value="tRNA-synt_2b"/>
    <property type="match status" value="1"/>
</dbReference>
<keyword evidence="5" id="KW-0436">Ligase</keyword>
<evidence type="ECO:0000256" key="12">
    <source>
        <dbReference type="ARBA" id="ARBA00048823"/>
    </source>
</evidence>
<dbReference type="PIRSF" id="PIRSF001529">
    <property type="entry name" value="Ser-tRNA-synth_IIa"/>
    <property type="match status" value="1"/>
</dbReference>
<evidence type="ECO:0000313" key="20">
    <source>
        <dbReference type="WBParaSite" id="BXY_0780600.1"/>
    </source>
</evidence>
<dbReference type="InterPro" id="IPR006195">
    <property type="entry name" value="aa-tRNA-synth_II"/>
</dbReference>
<feature type="binding site" evidence="14">
    <location>
        <begin position="393"/>
        <end position="396"/>
    </location>
    <ligand>
        <name>ATP</name>
        <dbReference type="ChEBI" id="CHEBI:30616"/>
    </ligand>
</feature>
<dbReference type="EMBL" id="CAJFCV020000004">
    <property type="protein sequence ID" value="CAG9116798.1"/>
    <property type="molecule type" value="Genomic_DNA"/>
</dbReference>
<evidence type="ECO:0000256" key="14">
    <source>
        <dbReference type="PIRSR" id="PIRSR001529-2"/>
    </source>
</evidence>
<feature type="binding site" evidence="14">
    <location>
        <begin position="304"/>
        <end position="306"/>
    </location>
    <ligand>
        <name>ATP</name>
        <dbReference type="ChEBI" id="CHEBI:30616"/>
    </ligand>
</feature>
<evidence type="ECO:0000313" key="19">
    <source>
        <dbReference type="Proteomes" id="UP000659654"/>
    </source>
</evidence>
<reference evidence="17" key="2">
    <citation type="submission" date="2020-09" db="EMBL/GenBank/DDBJ databases">
        <authorList>
            <person name="Kikuchi T."/>
        </authorList>
    </citation>
    <scope>NUCLEOTIDE SEQUENCE</scope>
    <source>
        <strain evidence="17">Ka4C1</strain>
    </source>
</reference>
<dbReference type="InterPro" id="IPR033729">
    <property type="entry name" value="SerRS_core"/>
</dbReference>
<feature type="binding site" evidence="13">
    <location>
        <position position="327"/>
    </location>
    <ligand>
        <name>L-serine</name>
        <dbReference type="ChEBI" id="CHEBI:33384"/>
    </ligand>
</feature>
<dbReference type="eggNOG" id="KOG2509">
    <property type="taxonomic scope" value="Eukaryota"/>
</dbReference>
<keyword evidence="6" id="KW-0547">Nucleotide-binding</keyword>
<dbReference type="PROSITE" id="PS50862">
    <property type="entry name" value="AA_TRNA_LIGASE_II"/>
    <property type="match status" value="1"/>
</dbReference>
<sequence>MVLDIDLFRVKKGGEPDVIRKSQKDRYKDVTLVDKVIETDETWVKVRFTLDNLNRLKNVTSKAVGEKMKKKEPQGNDPTVPDDLVSRLEDLKLEDVSKLTVVQIKKLKELVEEQMVKAKDEMTRLETERDGFLGQIGNILHSSVPVSDDEANNKVEKKFEGADGFTKKKYSHVDLVVMVDGFDGERGTTVAGGRGYFLKGPLVFLEQALINLALRILNENGYTPLYTPFFMRKEVMQEVAQLSQFDDELYKVSSKGSEVVGDDSVDEKYLIATSEQPIAAFHRGEWLNPQELPIKYAGLSTCFRQEVGSHGRDTRGIFRVHQFEKIEQFVICSPHDDISWTHFDEMIGNAEKYYQALGIPYHIVNIVSGELNNAAAKKFDLEGWFPGSNAFRELVSCSNCTDYQARRLKVRFGQKAMDGEVNYVHMLNATMCATTRVICAVLENYQEEDGIRIPDVLKDFMPEPYKNKIPFVKEAPIEVEAKKAQKKK</sequence>
<dbReference type="GO" id="GO:0005524">
    <property type="term" value="F:ATP binding"/>
    <property type="evidence" value="ECO:0007669"/>
    <property type="project" value="UniProtKB-KW"/>
</dbReference>
<evidence type="ECO:0000256" key="1">
    <source>
        <dbReference type="ARBA" id="ARBA00004496"/>
    </source>
</evidence>
<comment type="subcellular location">
    <subcellularLocation>
        <location evidence="1">Cytoplasm</location>
    </subcellularLocation>
</comment>
<comment type="similarity">
    <text evidence="2">Belongs to the class-II aminoacyl-tRNA synthetase family. Type-1 seryl-tRNA synthetase subfamily.</text>
</comment>
<dbReference type="PRINTS" id="PR00981">
    <property type="entry name" value="TRNASYNTHSER"/>
</dbReference>
<evidence type="ECO:0000256" key="8">
    <source>
        <dbReference type="ARBA" id="ARBA00022917"/>
    </source>
</evidence>
<feature type="binding site" evidence="14">
    <location>
        <begin position="320"/>
        <end position="323"/>
    </location>
    <ligand>
        <name>ATP</name>
        <dbReference type="ChEBI" id="CHEBI:30616"/>
    </ligand>
</feature>
<dbReference type="EC" id="6.1.1.11" evidence="3"/>
<dbReference type="Gene3D" id="1.10.287.40">
    <property type="entry name" value="Serine-tRNA synthetase, tRNA binding domain"/>
    <property type="match status" value="1"/>
</dbReference>
<dbReference type="SMR" id="A0A1I7S474"/>
<dbReference type="EMBL" id="CAJFDI010000004">
    <property type="protein sequence ID" value="CAD5227062.1"/>
    <property type="molecule type" value="Genomic_DNA"/>
</dbReference>
<evidence type="ECO:0000256" key="11">
    <source>
        <dbReference type="ARBA" id="ARBA00047929"/>
    </source>
</evidence>
<reference evidence="20" key="1">
    <citation type="submission" date="2016-11" db="UniProtKB">
        <authorList>
            <consortium name="WormBaseParasite"/>
        </authorList>
    </citation>
    <scope>IDENTIFICATION</scope>
</reference>
<dbReference type="SUPFAM" id="SSF46589">
    <property type="entry name" value="tRNA-binding arm"/>
    <property type="match status" value="1"/>
</dbReference>
<dbReference type="Proteomes" id="UP000095284">
    <property type="component" value="Unplaced"/>
</dbReference>
<keyword evidence="4" id="KW-0963">Cytoplasm</keyword>
<dbReference type="OrthoDB" id="10264585at2759"/>
<dbReference type="CDD" id="cd00770">
    <property type="entry name" value="SerRS_core"/>
    <property type="match status" value="1"/>
</dbReference>
<dbReference type="AlphaFoldDB" id="A0A1I7S474"/>
<dbReference type="InterPro" id="IPR002317">
    <property type="entry name" value="Ser-tRNA-ligase_type_1"/>
</dbReference>
<evidence type="ECO:0000256" key="9">
    <source>
        <dbReference type="ARBA" id="ARBA00023146"/>
    </source>
</evidence>
<evidence type="ECO:0000256" key="2">
    <source>
        <dbReference type="ARBA" id="ARBA00010728"/>
    </source>
</evidence>
<comment type="catalytic activity">
    <reaction evidence="11">
        <text>tRNA(Sec) + L-serine + ATP = L-seryl-tRNA(Sec) + AMP + diphosphate + H(+)</text>
        <dbReference type="Rhea" id="RHEA:42580"/>
        <dbReference type="Rhea" id="RHEA-COMP:9742"/>
        <dbReference type="Rhea" id="RHEA-COMP:10128"/>
        <dbReference type="ChEBI" id="CHEBI:15378"/>
        <dbReference type="ChEBI" id="CHEBI:30616"/>
        <dbReference type="ChEBI" id="CHEBI:33019"/>
        <dbReference type="ChEBI" id="CHEBI:33384"/>
        <dbReference type="ChEBI" id="CHEBI:78442"/>
        <dbReference type="ChEBI" id="CHEBI:78533"/>
        <dbReference type="ChEBI" id="CHEBI:456215"/>
        <dbReference type="EC" id="6.1.1.11"/>
    </reaction>
</comment>
<dbReference type="Proteomes" id="UP000659654">
    <property type="component" value="Unassembled WGS sequence"/>
</dbReference>
<dbReference type="InterPro" id="IPR045864">
    <property type="entry name" value="aa-tRNA-synth_II/BPL/LPL"/>
</dbReference>
<dbReference type="InterPro" id="IPR015866">
    <property type="entry name" value="Ser-tRNA-synth_1_N"/>
</dbReference>
<dbReference type="NCBIfam" id="TIGR00414">
    <property type="entry name" value="serS"/>
    <property type="match status" value="1"/>
</dbReference>
<dbReference type="GO" id="GO:0005737">
    <property type="term" value="C:cytoplasm"/>
    <property type="evidence" value="ECO:0007669"/>
    <property type="project" value="UniProtKB-SubCell"/>
</dbReference>
<feature type="binding site" evidence="13">
    <location>
        <position position="273"/>
    </location>
    <ligand>
        <name>L-serine</name>
        <dbReference type="ChEBI" id="CHEBI:33384"/>
    </ligand>
</feature>
<evidence type="ECO:0000256" key="3">
    <source>
        <dbReference type="ARBA" id="ARBA00012840"/>
    </source>
</evidence>
<comment type="catalytic activity">
    <reaction evidence="12">
        <text>tRNA(Ser) + L-serine + ATP = L-seryl-tRNA(Ser) + AMP + diphosphate + H(+)</text>
        <dbReference type="Rhea" id="RHEA:12292"/>
        <dbReference type="Rhea" id="RHEA-COMP:9669"/>
        <dbReference type="Rhea" id="RHEA-COMP:9703"/>
        <dbReference type="ChEBI" id="CHEBI:15378"/>
        <dbReference type="ChEBI" id="CHEBI:30616"/>
        <dbReference type="ChEBI" id="CHEBI:33019"/>
        <dbReference type="ChEBI" id="CHEBI:33384"/>
        <dbReference type="ChEBI" id="CHEBI:78442"/>
        <dbReference type="ChEBI" id="CHEBI:78533"/>
        <dbReference type="ChEBI" id="CHEBI:456215"/>
        <dbReference type="EC" id="6.1.1.11"/>
    </reaction>
</comment>
<feature type="binding site" evidence="13">
    <location>
        <position position="304"/>
    </location>
    <ligand>
        <name>L-serine</name>
        <dbReference type="ChEBI" id="CHEBI:33384"/>
    </ligand>
</feature>
<dbReference type="Pfam" id="PF02403">
    <property type="entry name" value="Seryl_tRNA_N"/>
    <property type="match status" value="1"/>
</dbReference>
<evidence type="ECO:0000256" key="13">
    <source>
        <dbReference type="PIRSR" id="PIRSR001529-1"/>
    </source>
</evidence>
<dbReference type="GO" id="GO:0006434">
    <property type="term" value="P:seryl-tRNA aminoacylation"/>
    <property type="evidence" value="ECO:0007669"/>
    <property type="project" value="InterPro"/>
</dbReference>
<feature type="coiled-coil region" evidence="15">
    <location>
        <begin position="101"/>
        <end position="128"/>
    </location>
</feature>
<evidence type="ECO:0000313" key="18">
    <source>
        <dbReference type="Proteomes" id="UP000095284"/>
    </source>
</evidence>
<evidence type="ECO:0000256" key="6">
    <source>
        <dbReference type="ARBA" id="ARBA00022741"/>
    </source>
</evidence>
<dbReference type="WBParaSite" id="BXY_0780600.1">
    <property type="protein sequence ID" value="BXY_0780600.1"/>
    <property type="gene ID" value="BXY_0780600"/>
</dbReference>
<feature type="binding site" evidence="13">
    <location>
        <position position="428"/>
    </location>
    <ligand>
        <name>L-serine</name>
        <dbReference type="ChEBI" id="CHEBI:33384"/>
    </ligand>
</feature>
<dbReference type="Gene3D" id="3.30.930.10">
    <property type="entry name" value="Bira Bifunctional Protein, Domain 2"/>
    <property type="match status" value="1"/>
</dbReference>
<evidence type="ECO:0000256" key="5">
    <source>
        <dbReference type="ARBA" id="ARBA00022598"/>
    </source>
</evidence>
<evidence type="ECO:0000256" key="7">
    <source>
        <dbReference type="ARBA" id="ARBA00022840"/>
    </source>
</evidence>
<keyword evidence="7 14" id="KW-0067">ATP-binding</keyword>
<protein>
    <recommendedName>
        <fullName evidence="3">serine--tRNA ligase</fullName>
        <ecNumber evidence="3">6.1.1.11</ecNumber>
    </recommendedName>
    <alternativeName>
        <fullName evidence="10">Seryl-tRNA synthetase</fullName>
    </alternativeName>
</protein>
<dbReference type="PANTHER" id="PTHR11778">
    <property type="entry name" value="SERYL-TRNA SYNTHETASE"/>
    <property type="match status" value="1"/>
</dbReference>
<keyword evidence="9" id="KW-0030">Aminoacyl-tRNA synthetase</keyword>
<evidence type="ECO:0000256" key="10">
    <source>
        <dbReference type="ARBA" id="ARBA00031113"/>
    </source>
</evidence>
<accession>A0A1I7S474</accession>
<evidence type="ECO:0000313" key="17">
    <source>
        <dbReference type="EMBL" id="CAD5227062.1"/>
    </source>
</evidence>
<keyword evidence="15" id="KW-0175">Coiled coil</keyword>
<dbReference type="FunFam" id="3.30.930.10:FF:000027">
    <property type="entry name" value="Serine--tRNA ligase, cytoplasmic"/>
    <property type="match status" value="1"/>
</dbReference>
<keyword evidence="19" id="KW-1185">Reference proteome</keyword>
<dbReference type="InterPro" id="IPR042103">
    <property type="entry name" value="SerRS_1_N_sf"/>
</dbReference>
<feature type="site" description="Important for serine binding" evidence="13">
    <location>
        <position position="430"/>
    </location>
</feature>
<dbReference type="Proteomes" id="UP000582659">
    <property type="component" value="Unassembled WGS sequence"/>
</dbReference>
<evidence type="ECO:0000256" key="15">
    <source>
        <dbReference type="SAM" id="Coils"/>
    </source>
</evidence>
<proteinExistence type="inferred from homology"/>
<keyword evidence="8" id="KW-0648">Protein biosynthesis</keyword>
<dbReference type="InterPro" id="IPR010978">
    <property type="entry name" value="tRNA-bd_arm"/>
</dbReference>
<name>A0A1I7S474_BURXY</name>
<dbReference type="GO" id="GO:0004828">
    <property type="term" value="F:serine-tRNA ligase activity"/>
    <property type="evidence" value="ECO:0007669"/>
    <property type="project" value="UniProtKB-EC"/>
</dbReference>
<dbReference type="SUPFAM" id="SSF55681">
    <property type="entry name" value="Class II aaRS and biotin synthetases"/>
    <property type="match status" value="1"/>
</dbReference>